<comment type="function">
    <text evidence="19">Glucanases play a role in cell expansion during growth, in cell-cell fusion during mating, and in spore release during sporulation. This enzyme may be involved in beta-glucan degradation and also function biosynthetically as a transglycosylase.</text>
</comment>
<evidence type="ECO:0000256" key="21">
    <source>
        <dbReference type="ARBA" id="ARBA00032906"/>
    </source>
</evidence>
<keyword evidence="14" id="KW-0325">Glycoprotein</keyword>
<evidence type="ECO:0000256" key="11">
    <source>
        <dbReference type="ARBA" id="ARBA00022729"/>
    </source>
</evidence>
<comment type="catalytic activity">
    <reaction evidence="1">
        <text>Hydrolysis of (1-&gt;3)-beta-D-glucosidic linkages in (1-&gt;3)-beta-D-glucans.</text>
        <dbReference type="EC" id="3.2.1.39"/>
    </reaction>
</comment>
<name>A0AAJ0DBF0_9PEZI</name>
<evidence type="ECO:0000256" key="18">
    <source>
        <dbReference type="ARBA" id="ARBA00023326"/>
    </source>
</evidence>
<keyword evidence="15" id="KW-0119">Carbohydrate metabolism</keyword>
<keyword evidence="7" id="KW-1003">Cell membrane</keyword>
<dbReference type="PANTHER" id="PTHR16631">
    <property type="entry name" value="GLUCAN 1,3-BETA-GLUCOSIDASE"/>
    <property type="match status" value="1"/>
</dbReference>
<keyword evidence="9" id="KW-0964">Secreted</keyword>
<keyword evidence="11 23" id="KW-0732">Signal</keyword>
<dbReference type="PANTHER" id="PTHR16631:SF13">
    <property type="entry name" value="GLUCAN ENDO-1,3-BETA-GLUCOSIDASE EGLC-RELATED"/>
    <property type="match status" value="1"/>
</dbReference>
<accession>A0AAJ0DBF0</accession>
<keyword evidence="8" id="KW-0134">Cell wall</keyword>
<dbReference type="GO" id="GO:0098552">
    <property type="term" value="C:side of membrane"/>
    <property type="evidence" value="ECO:0007669"/>
    <property type="project" value="UniProtKB-KW"/>
</dbReference>
<evidence type="ECO:0000256" key="2">
    <source>
        <dbReference type="ARBA" id="ARBA00004191"/>
    </source>
</evidence>
<organism evidence="24 25">
    <name type="scientific">Extremus antarcticus</name>
    <dbReference type="NCBI Taxonomy" id="702011"/>
    <lineage>
        <taxon>Eukaryota</taxon>
        <taxon>Fungi</taxon>
        <taxon>Dikarya</taxon>
        <taxon>Ascomycota</taxon>
        <taxon>Pezizomycotina</taxon>
        <taxon>Dothideomycetes</taxon>
        <taxon>Dothideomycetidae</taxon>
        <taxon>Mycosphaerellales</taxon>
        <taxon>Extremaceae</taxon>
        <taxon>Extremus</taxon>
    </lineage>
</organism>
<dbReference type="GO" id="GO:0005576">
    <property type="term" value="C:extracellular region"/>
    <property type="evidence" value="ECO:0007669"/>
    <property type="project" value="TreeGrafter"/>
</dbReference>
<dbReference type="GO" id="GO:0000272">
    <property type="term" value="P:polysaccharide catabolic process"/>
    <property type="evidence" value="ECO:0007669"/>
    <property type="project" value="UniProtKB-KW"/>
</dbReference>
<dbReference type="InterPro" id="IPR000490">
    <property type="entry name" value="Glyco_hydro_17"/>
</dbReference>
<dbReference type="Pfam" id="PF00332">
    <property type="entry name" value="Glyco_hydro_17"/>
    <property type="match status" value="1"/>
</dbReference>
<evidence type="ECO:0000313" key="24">
    <source>
        <dbReference type="EMBL" id="KAK3050670.1"/>
    </source>
</evidence>
<dbReference type="AlphaFoldDB" id="A0AAJ0DBF0"/>
<evidence type="ECO:0000256" key="9">
    <source>
        <dbReference type="ARBA" id="ARBA00022525"/>
    </source>
</evidence>
<evidence type="ECO:0000256" key="8">
    <source>
        <dbReference type="ARBA" id="ARBA00022512"/>
    </source>
</evidence>
<feature type="signal peptide" evidence="23">
    <location>
        <begin position="1"/>
        <end position="20"/>
    </location>
</feature>
<sequence length="286" mass="30904">MRFTTTLAAVAAVSLPFSSAFNKGFNVAATNIDGSCKTTGDWTTAFNKLKALPQKITSVRLYASSDCNTLANAVPAAIKTGTKILVGVWTEDQTHYTNEKNALEAAIKAHGSDWILAVTVGSEDLYRGDTDANTLANQIYDVRGMVHQWNNVQVGHVDTWTAWVDPANAAVITASDFLGMDGYPYFQNTAIKDAATTFWDSVTATQNVAGGKKVWVTETGWPVSGPKSGAAVASSANAVKYWNQVACKAFKQIDIFWYVYQDYSESPSFGIFDNTGNAIYDKVACP</sequence>
<protein>
    <recommendedName>
        <fullName evidence="6">Probable glucan endo-1,3-beta-glucosidase eglC</fullName>
        <ecNumber evidence="5">3.2.1.39</ecNumber>
    </recommendedName>
    <alternativeName>
        <fullName evidence="20">Endo-1,3-beta-glucanase eglC</fullName>
    </alternativeName>
    <alternativeName>
        <fullName evidence="21">Laminarinase eglC</fullName>
    </alternativeName>
</protein>
<evidence type="ECO:0000256" key="3">
    <source>
        <dbReference type="ARBA" id="ARBA00004609"/>
    </source>
</evidence>
<feature type="chain" id="PRO_5042505242" description="Probable glucan endo-1,3-beta-glucosidase eglC" evidence="23">
    <location>
        <begin position="21"/>
        <end position="286"/>
    </location>
</feature>
<proteinExistence type="inferred from homology"/>
<evidence type="ECO:0000256" key="1">
    <source>
        <dbReference type="ARBA" id="ARBA00000382"/>
    </source>
</evidence>
<keyword evidence="16" id="KW-0449">Lipoprotein</keyword>
<dbReference type="InterPro" id="IPR050732">
    <property type="entry name" value="Beta-glucan_modifiers"/>
</dbReference>
<dbReference type="GO" id="GO:0071555">
    <property type="term" value="P:cell wall organization"/>
    <property type="evidence" value="ECO:0007669"/>
    <property type="project" value="UniProtKB-KW"/>
</dbReference>
<dbReference type="GO" id="GO:0009277">
    <property type="term" value="C:fungal-type cell wall"/>
    <property type="evidence" value="ECO:0007669"/>
    <property type="project" value="TreeGrafter"/>
</dbReference>
<comment type="similarity">
    <text evidence="4 22">Belongs to the glycosyl hydrolase 17 family.</text>
</comment>
<evidence type="ECO:0000256" key="19">
    <source>
        <dbReference type="ARBA" id="ARBA00025152"/>
    </source>
</evidence>
<dbReference type="GO" id="GO:0042973">
    <property type="term" value="F:glucan endo-1,3-beta-D-glucosidase activity"/>
    <property type="evidence" value="ECO:0007669"/>
    <property type="project" value="UniProtKB-EC"/>
</dbReference>
<dbReference type="Proteomes" id="UP001271007">
    <property type="component" value="Unassembled WGS sequence"/>
</dbReference>
<evidence type="ECO:0000256" key="20">
    <source>
        <dbReference type="ARBA" id="ARBA00032134"/>
    </source>
</evidence>
<comment type="caution">
    <text evidence="24">The sequence shown here is derived from an EMBL/GenBank/DDBJ whole genome shotgun (WGS) entry which is preliminary data.</text>
</comment>
<evidence type="ECO:0000313" key="25">
    <source>
        <dbReference type="Proteomes" id="UP001271007"/>
    </source>
</evidence>
<evidence type="ECO:0000256" key="10">
    <source>
        <dbReference type="ARBA" id="ARBA00022622"/>
    </source>
</evidence>
<dbReference type="EMBL" id="JAWDJX010000030">
    <property type="protein sequence ID" value="KAK3050670.1"/>
    <property type="molecule type" value="Genomic_DNA"/>
</dbReference>
<evidence type="ECO:0000256" key="23">
    <source>
        <dbReference type="SAM" id="SignalP"/>
    </source>
</evidence>
<keyword evidence="12" id="KW-0378">Hydrolase</keyword>
<dbReference type="Gene3D" id="3.20.20.80">
    <property type="entry name" value="Glycosidases"/>
    <property type="match status" value="2"/>
</dbReference>
<keyword evidence="13" id="KW-0472">Membrane</keyword>
<evidence type="ECO:0000256" key="7">
    <source>
        <dbReference type="ARBA" id="ARBA00022475"/>
    </source>
</evidence>
<comment type="subcellular location">
    <subcellularLocation>
        <location evidence="3">Cell membrane</location>
        <topology evidence="3">Lipid-anchor</topology>
        <topology evidence="3">GPI-anchor</topology>
    </subcellularLocation>
    <subcellularLocation>
        <location evidence="2">Secreted</location>
        <location evidence="2">Cell wall</location>
    </subcellularLocation>
</comment>
<dbReference type="EC" id="3.2.1.39" evidence="5"/>
<reference evidence="24" key="1">
    <citation type="submission" date="2023-04" db="EMBL/GenBank/DDBJ databases">
        <title>Black Yeasts Isolated from many extreme environments.</title>
        <authorList>
            <person name="Coleine C."/>
            <person name="Stajich J.E."/>
            <person name="Selbmann L."/>
        </authorList>
    </citation>
    <scope>NUCLEOTIDE SEQUENCE</scope>
    <source>
        <strain evidence="24">CCFEE 5312</strain>
    </source>
</reference>
<evidence type="ECO:0000256" key="14">
    <source>
        <dbReference type="ARBA" id="ARBA00023180"/>
    </source>
</evidence>
<evidence type="ECO:0000256" key="15">
    <source>
        <dbReference type="ARBA" id="ARBA00023277"/>
    </source>
</evidence>
<keyword evidence="17" id="KW-0961">Cell wall biogenesis/degradation</keyword>
<keyword evidence="10" id="KW-0336">GPI-anchor</keyword>
<dbReference type="GO" id="GO:0009986">
    <property type="term" value="C:cell surface"/>
    <property type="evidence" value="ECO:0007669"/>
    <property type="project" value="TreeGrafter"/>
</dbReference>
<dbReference type="GO" id="GO:0005886">
    <property type="term" value="C:plasma membrane"/>
    <property type="evidence" value="ECO:0007669"/>
    <property type="project" value="UniProtKB-SubCell"/>
</dbReference>
<dbReference type="InterPro" id="IPR017853">
    <property type="entry name" value="GH"/>
</dbReference>
<dbReference type="SUPFAM" id="SSF51445">
    <property type="entry name" value="(Trans)glycosidases"/>
    <property type="match status" value="1"/>
</dbReference>
<gene>
    <name evidence="24" type="ORF">LTR09_008036</name>
</gene>
<evidence type="ECO:0000256" key="13">
    <source>
        <dbReference type="ARBA" id="ARBA00023136"/>
    </source>
</evidence>
<evidence type="ECO:0000256" key="22">
    <source>
        <dbReference type="RuleBase" id="RU004335"/>
    </source>
</evidence>
<keyword evidence="18" id="KW-0624">Polysaccharide degradation</keyword>
<evidence type="ECO:0000256" key="17">
    <source>
        <dbReference type="ARBA" id="ARBA00023316"/>
    </source>
</evidence>
<evidence type="ECO:0000256" key="4">
    <source>
        <dbReference type="ARBA" id="ARBA00008773"/>
    </source>
</evidence>
<evidence type="ECO:0000256" key="5">
    <source>
        <dbReference type="ARBA" id="ARBA00012780"/>
    </source>
</evidence>
<evidence type="ECO:0000256" key="12">
    <source>
        <dbReference type="ARBA" id="ARBA00022801"/>
    </source>
</evidence>
<evidence type="ECO:0000256" key="16">
    <source>
        <dbReference type="ARBA" id="ARBA00023288"/>
    </source>
</evidence>
<keyword evidence="25" id="KW-1185">Reference proteome</keyword>
<evidence type="ECO:0000256" key="6">
    <source>
        <dbReference type="ARBA" id="ARBA00019762"/>
    </source>
</evidence>